<reference evidence="2" key="1">
    <citation type="submission" date="2023-07" db="EMBL/GenBank/DDBJ databases">
        <title>The carbon used by Thiothrix.</title>
        <authorList>
            <person name="Chen L."/>
        </authorList>
    </citation>
    <scope>NUCLEOTIDE SEQUENCE [LARGE SCALE GENOMIC DNA]</scope>
</reference>
<dbReference type="EMBL" id="JAYMYJ010000133">
    <property type="protein sequence ID" value="MEB4592420.1"/>
    <property type="molecule type" value="Genomic_DNA"/>
</dbReference>
<comment type="caution">
    <text evidence="1">The sequence shown here is derived from an EMBL/GenBank/DDBJ whole genome shotgun (WGS) entry which is preliminary data.</text>
</comment>
<reference evidence="1 2" key="2">
    <citation type="submission" date="2024-01" db="EMBL/GenBank/DDBJ databases">
        <authorList>
            <person name="Xie X."/>
        </authorList>
    </citation>
    <scope>NUCLEOTIDE SEQUENCE [LARGE SCALE GENOMIC DNA]</scope>
    <source>
        <strain evidence="1">SCUT-1</strain>
    </source>
</reference>
<dbReference type="Proteomes" id="UP001308005">
    <property type="component" value="Unassembled WGS sequence"/>
</dbReference>
<evidence type="ECO:0000313" key="1">
    <source>
        <dbReference type="EMBL" id="MEB4592420.1"/>
    </source>
</evidence>
<sequence length="242" mass="28159">MQNNDIKKPSRPVTRQGQIEHILNQLSPEQLRAFVQEKALQDEDFRDTLLICFSDLLGSDEPAEPKYRQMLTEMARRYANNEGYIHSASAQNLTEAIRKMLEVARKATTPTRETTDLCLAVIGELPRLADKMEDPEEHLYALMRTACTTLWECYSVLPPERQQTLFDRIAQEYGNPVYVDLDLDNSLLSLLKDWARNDKKRQTTCLRQLEQLLKSPAKDNWRKNYLLEQTNNLIKFWTGDPL</sequence>
<organism evidence="1 2">
    <name type="scientific">Candidatus Thiothrix phosphatis</name>
    <dbReference type="NCBI Taxonomy" id="3112415"/>
    <lineage>
        <taxon>Bacteria</taxon>
        <taxon>Pseudomonadati</taxon>
        <taxon>Pseudomonadota</taxon>
        <taxon>Gammaproteobacteria</taxon>
        <taxon>Thiotrichales</taxon>
        <taxon>Thiotrichaceae</taxon>
        <taxon>Thiothrix</taxon>
    </lineage>
</organism>
<proteinExistence type="predicted"/>
<keyword evidence="2" id="KW-1185">Reference proteome</keyword>
<name>A0ABU6D004_9GAMM</name>
<gene>
    <name evidence="1" type="ORF">VSS37_15645</name>
</gene>
<evidence type="ECO:0000313" key="2">
    <source>
        <dbReference type="Proteomes" id="UP001308005"/>
    </source>
</evidence>
<accession>A0ABU6D004</accession>
<dbReference type="RefSeq" id="WP_324696686.1">
    <property type="nucleotide sequence ID" value="NZ_JAYMYJ010000133.1"/>
</dbReference>
<protein>
    <submittedName>
        <fullName evidence="1">Uncharacterized protein</fullName>
    </submittedName>
</protein>